<evidence type="ECO:0000256" key="2">
    <source>
        <dbReference type="ARBA" id="ARBA00022737"/>
    </source>
</evidence>
<evidence type="ECO:0008006" key="5">
    <source>
        <dbReference type="Google" id="ProtNLM"/>
    </source>
</evidence>
<sequence>MQLMNNYYKSLLIFFILCPIILVGQGFVITGSDVNGESGDDNFGYSVSLDADGDRMAIGAPNNDGNGSNSGHVRVYALSSGTWTQLGSDIDGEASDDQSGWSVSLNDAGDRVAIGAPQNDDPSSQSGHVRVYAYSSGSWTQLGSDINGNPSNDESGWSVSMNAAGDRVAIGARGNDDSGNDAGHVRVYAYSSNAWTQLGSDIDGEAAHDHSGWSVSL</sequence>
<dbReference type="Gene3D" id="2.130.10.130">
    <property type="entry name" value="Integrin alpha, N-terminal"/>
    <property type="match status" value="1"/>
</dbReference>
<reference evidence="4" key="1">
    <citation type="submission" date="2018-05" db="EMBL/GenBank/DDBJ databases">
        <authorList>
            <person name="Lanie J.A."/>
            <person name="Ng W.-L."/>
            <person name="Kazmierczak K.M."/>
            <person name="Andrzejewski T.M."/>
            <person name="Davidsen T.M."/>
            <person name="Wayne K.J."/>
            <person name="Tettelin H."/>
            <person name="Glass J.I."/>
            <person name="Rusch D."/>
            <person name="Podicherti R."/>
            <person name="Tsui H.-C.T."/>
            <person name="Winkler M.E."/>
        </authorList>
    </citation>
    <scope>NUCLEOTIDE SEQUENCE</scope>
</reference>
<dbReference type="InterPro" id="IPR013517">
    <property type="entry name" value="FG-GAP"/>
</dbReference>
<gene>
    <name evidence="4" type="ORF">METZ01_LOCUS280399</name>
</gene>
<dbReference type="PANTHER" id="PTHR36220">
    <property type="entry name" value="UNNAMED PRODUCT"/>
    <property type="match status" value="1"/>
</dbReference>
<dbReference type="SMART" id="SM00191">
    <property type="entry name" value="Int_alpha"/>
    <property type="match status" value="3"/>
</dbReference>
<dbReference type="InterPro" id="IPR011043">
    <property type="entry name" value="Gal_Oxase/kelch_b-propeller"/>
</dbReference>
<dbReference type="AlphaFoldDB" id="A0A382KVF1"/>
<accession>A0A382KVF1</accession>
<dbReference type="InterPro" id="IPR013519">
    <property type="entry name" value="Int_alpha_beta-p"/>
</dbReference>
<name>A0A382KVF1_9ZZZZ</name>
<organism evidence="4">
    <name type="scientific">marine metagenome</name>
    <dbReference type="NCBI Taxonomy" id="408172"/>
    <lineage>
        <taxon>unclassified sequences</taxon>
        <taxon>metagenomes</taxon>
        <taxon>ecological metagenomes</taxon>
    </lineage>
</organism>
<dbReference type="SUPFAM" id="SSF50965">
    <property type="entry name" value="Galactose oxidase, central domain"/>
    <property type="match status" value="1"/>
</dbReference>
<keyword evidence="2" id="KW-0677">Repeat</keyword>
<dbReference type="EMBL" id="UINC01082619">
    <property type="protein sequence ID" value="SVC27545.1"/>
    <property type="molecule type" value="Genomic_DNA"/>
</dbReference>
<evidence type="ECO:0000256" key="1">
    <source>
        <dbReference type="ARBA" id="ARBA00022729"/>
    </source>
</evidence>
<feature type="non-terminal residue" evidence="4">
    <location>
        <position position="217"/>
    </location>
</feature>
<keyword evidence="3" id="KW-0325">Glycoprotein</keyword>
<proteinExistence type="predicted"/>
<dbReference type="PANTHER" id="PTHR36220:SF1">
    <property type="entry name" value="GAMMA TUBULIN COMPLEX COMPONENT C-TERMINAL DOMAIN-CONTAINING PROTEIN"/>
    <property type="match status" value="1"/>
</dbReference>
<keyword evidence="1" id="KW-0732">Signal</keyword>
<protein>
    <recommendedName>
        <fullName evidence="5">PKD domain-containing protein</fullName>
    </recommendedName>
</protein>
<evidence type="ECO:0000256" key="3">
    <source>
        <dbReference type="ARBA" id="ARBA00023180"/>
    </source>
</evidence>
<dbReference type="PROSITE" id="PS51470">
    <property type="entry name" value="FG_GAP"/>
    <property type="match status" value="1"/>
</dbReference>
<dbReference type="InterPro" id="IPR028994">
    <property type="entry name" value="Integrin_alpha_N"/>
</dbReference>
<evidence type="ECO:0000313" key="4">
    <source>
        <dbReference type="EMBL" id="SVC27545.1"/>
    </source>
</evidence>
<dbReference type="Pfam" id="PF14312">
    <property type="entry name" value="FG-GAP_2"/>
    <property type="match status" value="3"/>
</dbReference>